<dbReference type="OMA" id="PKNFANH"/>
<sequence length="135" mass="16136">MDFYVTLKKRKMRLEKEQVKVNIDEVLRIGSVLERFCMSQRTREAFDWLAENRDEMENDPQQYADHLLAAIGDLVMSRELVKKTLRILIHNGFVTQAEYEEHFQQYEDFTYQKLPTIALITYLLRENCAYFSSSK</sequence>
<evidence type="ECO:0000313" key="3">
    <source>
        <dbReference type="WBParaSite" id="TCLT_0000004501-mRNA-1"/>
    </source>
</evidence>
<name>A0A0N5CJ56_THECL</name>
<dbReference type="OrthoDB" id="5876906at2759"/>
<reference evidence="3" key="1">
    <citation type="submission" date="2017-02" db="UniProtKB">
        <authorList>
            <consortium name="WormBaseParasite"/>
        </authorList>
    </citation>
    <scope>IDENTIFICATION</scope>
</reference>
<dbReference type="EMBL" id="UYYF01000003">
    <property type="protein sequence ID" value="VDM94864.1"/>
    <property type="molecule type" value="Genomic_DNA"/>
</dbReference>
<evidence type="ECO:0000313" key="1">
    <source>
        <dbReference type="EMBL" id="VDM94864.1"/>
    </source>
</evidence>
<dbReference type="AlphaFoldDB" id="A0A0N5CJ56"/>
<evidence type="ECO:0000313" key="2">
    <source>
        <dbReference type="Proteomes" id="UP000276776"/>
    </source>
</evidence>
<organism evidence="3">
    <name type="scientific">Thelazia callipaeda</name>
    <name type="common">Oriental eyeworm</name>
    <name type="synonym">Parasitic nematode</name>
    <dbReference type="NCBI Taxonomy" id="103827"/>
    <lineage>
        <taxon>Eukaryota</taxon>
        <taxon>Metazoa</taxon>
        <taxon>Ecdysozoa</taxon>
        <taxon>Nematoda</taxon>
        <taxon>Chromadorea</taxon>
        <taxon>Rhabditida</taxon>
        <taxon>Spirurina</taxon>
        <taxon>Spiruromorpha</taxon>
        <taxon>Thelazioidea</taxon>
        <taxon>Thelaziidae</taxon>
        <taxon>Thelazia</taxon>
    </lineage>
</organism>
<accession>A0A0N5CJ56</accession>
<proteinExistence type="predicted"/>
<keyword evidence="2" id="KW-1185">Reference proteome</keyword>
<gene>
    <name evidence="1" type="ORF">TCLT_LOCUS46</name>
</gene>
<dbReference type="Proteomes" id="UP000276776">
    <property type="component" value="Unassembled WGS sequence"/>
</dbReference>
<dbReference type="WBParaSite" id="TCLT_0000004501-mRNA-1">
    <property type="protein sequence ID" value="TCLT_0000004501-mRNA-1"/>
    <property type="gene ID" value="TCLT_0000004501"/>
</dbReference>
<reference evidence="1 2" key="2">
    <citation type="submission" date="2018-11" db="EMBL/GenBank/DDBJ databases">
        <authorList>
            <consortium name="Pathogen Informatics"/>
        </authorList>
    </citation>
    <scope>NUCLEOTIDE SEQUENCE [LARGE SCALE GENOMIC DNA]</scope>
</reference>
<protein>
    <submittedName>
        <fullName evidence="3">DED domain-containing protein</fullName>
    </submittedName>
</protein>